<evidence type="ECO:0000256" key="11">
    <source>
        <dbReference type="RuleBase" id="RU003357"/>
    </source>
</evidence>
<dbReference type="PANTHER" id="PTHR30069:SF29">
    <property type="entry name" value="HEMOGLOBIN AND HEMOGLOBIN-HAPTOGLOBIN-BINDING PROTEIN 1-RELATED"/>
    <property type="match status" value="1"/>
</dbReference>
<evidence type="ECO:0000259" key="14">
    <source>
        <dbReference type="Pfam" id="PF07715"/>
    </source>
</evidence>
<dbReference type="NCBIfam" id="TIGR04057">
    <property type="entry name" value="SusC_RagA_signa"/>
    <property type="match status" value="1"/>
</dbReference>
<feature type="domain" description="TonB-dependent receptor plug" evidence="14">
    <location>
        <begin position="140"/>
        <end position="245"/>
    </location>
</feature>
<evidence type="ECO:0000256" key="8">
    <source>
        <dbReference type="ARBA" id="ARBA00023170"/>
    </source>
</evidence>
<dbReference type="FunFam" id="2.60.40.1120:FF:000003">
    <property type="entry name" value="Outer membrane protein Omp121"/>
    <property type="match status" value="1"/>
</dbReference>
<proteinExistence type="inferred from homology"/>
<comment type="caution">
    <text evidence="15">The sequence shown here is derived from an EMBL/GenBank/DDBJ whole genome shotgun (WGS) entry which is preliminary data.</text>
</comment>
<keyword evidence="8 15" id="KW-0675">Receptor</keyword>
<dbReference type="InterPro" id="IPR023997">
    <property type="entry name" value="TonB-dep_OMP_SusC/RagA_CS"/>
</dbReference>
<dbReference type="SUPFAM" id="SSF49464">
    <property type="entry name" value="Carboxypeptidase regulatory domain-like"/>
    <property type="match status" value="1"/>
</dbReference>
<dbReference type="PANTHER" id="PTHR30069">
    <property type="entry name" value="TONB-DEPENDENT OUTER MEMBRANE RECEPTOR"/>
    <property type="match status" value="1"/>
</dbReference>
<dbReference type="GO" id="GO:0009279">
    <property type="term" value="C:cell outer membrane"/>
    <property type="evidence" value="ECO:0007669"/>
    <property type="project" value="UniProtKB-SubCell"/>
</dbReference>
<evidence type="ECO:0000256" key="7">
    <source>
        <dbReference type="ARBA" id="ARBA00023136"/>
    </source>
</evidence>
<dbReference type="Pfam" id="PF07715">
    <property type="entry name" value="Plug"/>
    <property type="match status" value="1"/>
</dbReference>
<reference evidence="15" key="2">
    <citation type="journal article" date="2021" name="PeerJ">
        <title>Extensive microbial diversity within the chicken gut microbiome revealed by metagenomics and culture.</title>
        <authorList>
            <person name="Gilroy R."/>
            <person name="Ravi A."/>
            <person name="Getino M."/>
            <person name="Pursley I."/>
            <person name="Horton D.L."/>
            <person name="Alikhan N.F."/>
            <person name="Baker D."/>
            <person name="Gharbi K."/>
            <person name="Hall N."/>
            <person name="Watson M."/>
            <person name="Adriaenssens E.M."/>
            <person name="Foster-Nyarko E."/>
            <person name="Jarju S."/>
            <person name="Secka A."/>
            <person name="Antonio M."/>
            <person name="Oren A."/>
            <person name="Chaudhuri R.R."/>
            <person name="La Ragione R."/>
            <person name="Hildebrand F."/>
            <person name="Pallen M.J."/>
        </authorList>
    </citation>
    <scope>NUCLEOTIDE SEQUENCE</scope>
    <source>
        <strain evidence="15">G3-3990</strain>
    </source>
</reference>
<evidence type="ECO:0000259" key="13">
    <source>
        <dbReference type="Pfam" id="PF00593"/>
    </source>
</evidence>
<feature type="chain" id="PRO_5039162290" evidence="12">
    <location>
        <begin position="36"/>
        <end position="1045"/>
    </location>
</feature>
<feature type="signal peptide" evidence="12">
    <location>
        <begin position="1"/>
        <end position="35"/>
    </location>
</feature>
<organism evidence="15 16">
    <name type="scientific">Candidatus Gallipaludibacter merdavium</name>
    <dbReference type="NCBI Taxonomy" id="2840839"/>
    <lineage>
        <taxon>Bacteria</taxon>
        <taxon>Pseudomonadati</taxon>
        <taxon>Bacteroidota</taxon>
        <taxon>Bacteroidia</taxon>
        <taxon>Bacteroidales</taxon>
        <taxon>Candidatus Gallipaludibacter</taxon>
    </lineage>
</organism>
<evidence type="ECO:0000256" key="3">
    <source>
        <dbReference type="ARBA" id="ARBA00022452"/>
    </source>
</evidence>
<comment type="similarity">
    <text evidence="10 11">Belongs to the TonB-dependent receptor family.</text>
</comment>
<keyword evidence="4 10" id="KW-0812">Transmembrane</keyword>
<accession>A0A9D9N4Y9</accession>
<dbReference type="Proteomes" id="UP000823641">
    <property type="component" value="Unassembled WGS sequence"/>
</dbReference>
<evidence type="ECO:0000313" key="15">
    <source>
        <dbReference type="EMBL" id="MBO8460383.1"/>
    </source>
</evidence>
<evidence type="ECO:0000256" key="6">
    <source>
        <dbReference type="ARBA" id="ARBA00023077"/>
    </source>
</evidence>
<evidence type="ECO:0000256" key="9">
    <source>
        <dbReference type="ARBA" id="ARBA00023237"/>
    </source>
</evidence>
<dbReference type="GO" id="GO:0015344">
    <property type="term" value="F:siderophore uptake transmembrane transporter activity"/>
    <property type="evidence" value="ECO:0007669"/>
    <property type="project" value="TreeGrafter"/>
</dbReference>
<keyword evidence="9 10" id="KW-0998">Cell outer membrane</keyword>
<dbReference type="InterPro" id="IPR000531">
    <property type="entry name" value="Beta-barrel_TonB"/>
</dbReference>
<comment type="subcellular location">
    <subcellularLocation>
        <location evidence="1 10">Cell outer membrane</location>
        <topology evidence="1 10">Multi-pass membrane protein</topology>
    </subcellularLocation>
</comment>
<evidence type="ECO:0000256" key="2">
    <source>
        <dbReference type="ARBA" id="ARBA00022448"/>
    </source>
</evidence>
<gene>
    <name evidence="15" type="ORF">IAA73_08645</name>
</gene>
<name>A0A9D9N4Y9_9BACT</name>
<dbReference type="InterPro" id="IPR037066">
    <property type="entry name" value="Plug_dom_sf"/>
</dbReference>
<dbReference type="InterPro" id="IPR023996">
    <property type="entry name" value="TonB-dep_OMP_SusC/RagA"/>
</dbReference>
<dbReference type="Pfam" id="PF00593">
    <property type="entry name" value="TonB_dep_Rec_b-barrel"/>
    <property type="match status" value="1"/>
</dbReference>
<dbReference type="NCBIfam" id="TIGR04056">
    <property type="entry name" value="OMP_RagA_SusC"/>
    <property type="match status" value="1"/>
</dbReference>
<keyword evidence="3 10" id="KW-1134">Transmembrane beta strand</keyword>
<dbReference type="InterPro" id="IPR039426">
    <property type="entry name" value="TonB-dep_rcpt-like"/>
</dbReference>
<dbReference type="InterPro" id="IPR036942">
    <property type="entry name" value="Beta-barrel_TonB_sf"/>
</dbReference>
<dbReference type="SUPFAM" id="SSF56935">
    <property type="entry name" value="Porins"/>
    <property type="match status" value="1"/>
</dbReference>
<dbReference type="Gene3D" id="2.60.40.1120">
    <property type="entry name" value="Carboxypeptidase-like, regulatory domain"/>
    <property type="match status" value="1"/>
</dbReference>
<keyword evidence="5 12" id="KW-0732">Signal</keyword>
<evidence type="ECO:0000256" key="10">
    <source>
        <dbReference type="PROSITE-ProRule" id="PRU01360"/>
    </source>
</evidence>
<protein>
    <submittedName>
        <fullName evidence="15">TonB-dependent receptor</fullName>
    </submittedName>
</protein>
<dbReference type="AlphaFoldDB" id="A0A9D9N4Y9"/>
<sequence>MDTHGNRALFSRAMVKVAACAMLTTGLPLAMYAEAGNIEAAMMAAQQTRTVSGQIVDSKGETIIGANVIEKGTSNGSITDFDGNFSLEVAPNATLVISYIGYKTIEIKASEVKAGQAIMLQENSELMDEVVVVGYGTQRKATLTGSISAVSGDELKNVSAANLTNALAGKTAGVIANTRSGEPGADDAEILIRGKGTLGNTAPLIVVDGIADRSFGRLNPEDIESISVLKDASAAIYGARAANGVILVTTKRGKEGKITVNYSGNVSISQPTRVPEMLDAYQYATYVNEFDAAQGNALTYPETALATILNGSDQINYPNTNWWNAVAKNWATNTEHSLSISGGNERFSFYTSAQYMYQDVIYKNSPQDYNQYQFTTNLDAKITKSIKFSMDILGRQAVNNRGAYSTEDLFGYFLTTSPMAAPYYPNGLLRTGHDGITNNAVLMVSDLPGTDKSTYNTINLKPKLRIDLDVITPGLYAEGYAALDYTFNNGKSIRTPYDIYSYDGATGEYINQRDATGSNSVGSWSSNSSTITVNARIGYSRTFNEAHKVDAFVAYEQSRYNYNYLYGYRTNFTSSALPDLDFGSIDKDDQSNSGNSDETARQNWFGRINYGYKDKYLAEFTLRYDGSMNFAPGHRWGLFPGFSAGWVMSEEKFFEPIKNVVSFLKLKGSWGMMGNDNISAYQYLSMYGFVQSGATPPLYTFGTDPVFAESIYETVTANPLVTWETAKTWNVGFSAQFLNGKFGLDLDYFQSRRSDILITRNASIPTYSGLSLPAENLGKVKNHGFEAIATYRDRAGDFEWGVTGNVTYAKNEVIYMDEAIDTPEWQRVTGHPIDGGTYYEALGIYQTQEEIDATPHLSGTKVGDLIYRDTNGDGNITWDDAVRRDKSATPKWIFGLTLNGSWKGFDISAFFQGQADAEILVQPTMNMATDFYEGRWSESNTAEQNLAAKWPRAFMKESQVDGRNSQSSTWWLRDASFVRLKSLEFGYTFPKQWTSRLGIDNLRLYANGNNLFTIDGVGIFDPEMTNGIRGYSIQRSWTFGVNVTF</sequence>
<dbReference type="Pfam" id="PF13715">
    <property type="entry name" value="CarbopepD_reg_2"/>
    <property type="match status" value="1"/>
</dbReference>
<keyword evidence="6 11" id="KW-0798">TonB box</keyword>
<evidence type="ECO:0000256" key="4">
    <source>
        <dbReference type="ARBA" id="ARBA00022692"/>
    </source>
</evidence>
<evidence type="ECO:0000256" key="12">
    <source>
        <dbReference type="SAM" id="SignalP"/>
    </source>
</evidence>
<reference evidence="15" key="1">
    <citation type="submission" date="2020-10" db="EMBL/GenBank/DDBJ databases">
        <authorList>
            <person name="Gilroy R."/>
        </authorList>
    </citation>
    <scope>NUCLEOTIDE SEQUENCE</scope>
    <source>
        <strain evidence="15">G3-3990</strain>
    </source>
</reference>
<dbReference type="GO" id="GO:0044718">
    <property type="term" value="P:siderophore transmembrane transport"/>
    <property type="evidence" value="ECO:0007669"/>
    <property type="project" value="TreeGrafter"/>
</dbReference>
<keyword evidence="7 10" id="KW-0472">Membrane</keyword>
<evidence type="ECO:0000256" key="1">
    <source>
        <dbReference type="ARBA" id="ARBA00004571"/>
    </source>
</evidence>
<dbReference type="InterPro" id="IPR012910">
    <property type="entry name" value="Plug_dom"/>
</dbReference>
<evidence type="ECO:0000313" key="16">
    <source>
        <dbReference type="Proteomes" id="UP000823641"/>
    </source>
</evidence>
<dbReference type="EMBL" id="JADIMG010000082">
    <property type="protein sequence ID" value="MBO8460383.1"/>
    <property type="molecule type" value="Genomic_DNA"/>
</dbReference>
<dbReference type="PROSITE" id="PS52016">
    <property type="entry name" value="TONB_DEPENDENT_REC_3"/>
    <property type="match status" value="1"/>
</dbReference>
<dbReference type="FunFam" id="2.170.130.10:FF:000003">
    <property type="entry name" value="SusC/RagA family TonB-linked outer membrane protein"/>
    <property type="match status" value="1"/>
</dbReference>
<feature type="domain" description="TonB-dependent receptor-like beta-barrel" evidence="13">
    <location>
        <begin position="481"/>
        <end position="1002"/>
    </location>
</feature>
<dbReference type="InterPro" id="IPR008969">
    <property type="entry name" value="CarboxyPept-like_regulatory"/>
</dbReference>
<dbReference type="Gene3D" id="2.40.170.20">
    <property type="entry name" value="TonB-dependent receptor, beta-barrel domain"/>
    <property type="match status" value="1"/>
</dbReference>
<keyword evidence="2 10" id="KW-0813">Transport</keyword>
<dbReference type="Gene3D" id="2.170.130.10">
    <property type="entry name" value="TonB-dependent receptor, plug domain"/>
    <property type="match status" value="1"/>
</dbReference>
<evidence type="ECO:0000256" key="5">
    <source>
        <dbReference type="ARBA" id="ARBA00022729"/>
    </source>
</evidence>